<evidence type="ECO:0000259" key="9">
    <source>
        <dbReference type="Pfam" id="PF06925"/>
    </source>
</evidence>
<keyword evidence="7" id="KW-0472">Membrane</keyword>
<dbReference type="PANTHER" id="PTHR43025">
    <property type="entry name" value="MONOGALACTOSYLDIACYLGLYCEROL SYNTHASE"/>
    <property type="match status" value="1"/>
</dbReference>
<evidence type="ECO:0000313" key="11">
    <source>
        <dbReference type="Proteomes" id="UP001165060"/>
    </source>
</evidence>
<keyword evidence="7" id="KW-1133">Transmembrane helix</keyword>
<gene>
    <name evidence="10" type="ORF">TeGR_g4997</name>
</gene>
<dbReference type="EMBL" id="BRYB01003778">
    <property type="protein sequence ID" value="GMI20447.1"/>
    <property type="molecule type" value="Genomic_DNA"/>
</dbReference>
<dbReference type="Pfam" id="PF04101">
    <property type="entry name" value="Glyco_tran_28_C"/>
    <property type="match status" value="1"/>
</dbReference>
<feature type="transmembrane region" description="Helical" evidence="7">
    <location>
        <begin position="18"/>
        <end position="36"/>
    </location>
</feature>
<keyword evidence="11" id="KW-1185">Reference proteome</keyword>
<dbReference type="Pfam" id="PF06925">
    <property type="entry name" value="MGDG_synth"/>
    <property type="match status" value="1"/>
</dbReference>
<sequence length="579" mass="64481">MAILRLSTLLSLQIESTLISSVFLAVAAYLFLSSVYQRTQITSLGGVRFQQARRKVLTEQFLAVCFHSLLIIFEEKVKESSRIGDLSSSLTFSLIHPSLHCFVSFDVPSVTVPKLLVANLLAMATATCVAFILKYLSLAWTVLRYWSMAKKVNSPFQSPPKRVLIIHGSIGAGHKRAAQALSETFRDRHPELVVEVIDIIDYCGDFFGTFYKSGYLSLAEMSWGSHLIGYFFDAGNTKKPGWFKRLVQEAFLLDLISFIYHFSPDVIVNTHFLSVEIVAGLRRRGLLECPQVTVVTDYDAHAFWANYPNEMFFVGQQGAMGNLTYVNSSIKEENVMVTGIPSVPVFATLGSKKQSIKKLGLEGESGRPIVMITASGARFEGQPSVLTIYKQALSVPTPMEVIVVTGRQKDLRAELEKIEVPPQHSVKLEGFTTQMHEYMNAADLIVTKPGGLTTAESLAVGIGMIIVNPYPGQEMRNTDNLLEQGVAVKCNDLYLLGSKLESIVSDPARLEGMKRASKKYGNVNACFEIADFVANGDYGYIGMEEIKGRRREEREERRRKKQEGRDRKRSKSPAKRKAA</sequence>
<evidence type="ECO:0000256" key="2">
    <source>
        <dbReference type="ARBA" id="ARBA00012615"/>
    </source>
</evidence>
<evidence type="ECO:0000256" key="1">
    <source>
        <dbReference type="ARBA" id="ARBA00006962"/>
    </source>
</evidence>
<feature type="compositionally biased region" description="Basic and acidic residues" evidence="6">
    <location>
        <begin position="545"/>
        <end position="556"/>
    </location>
</feature>
<evidence type="ECO:0000256" key="5">
    <source>
        <dbReference type="ARBA" id="ARBA00046299"/>
    </source>
</evidence>
<dbReference type="InterPro" id="IPR009695">
    <property type="entry name" value="Diacylglyc_glucosyltr_N"/>
</dbReference>
<evidence type="ECO:0000256" key="6">
    <source>
        <dbReference type="SAM" id="MobiDB-lite"/>
    </source>
</evidence>
<accession>A0ABQ6M6E7</accession>
<evidence type="ECO:0000313" key="10">
    <source>
        <dbReference type="EMBL" id="GMI20447.1"/>
    </source>
</evidence>
<feature type="region of interest" description="Disordered" evidence="6">
    <location>
        <begin position="545"/>
        <end position="579"/>
    </location>
</feature>
<dbReference type="Proteomes" id="UP001165060">
    <property type="component" value="Unassembled WGS sequence"/>
</dbReference>
<comment type="subcellular location">
    <subcellularLocation>
        <location evidence="5">Plastid</location>
        <location evidence="5">Chloroplast membrane</location>
    </subcellularLocation>
</comment>
<dbReference type="InterPro" id="IPR007235">
    <property type="entry name" value="Glyco_trans_28_C"/>
</dbReference>
<dbReference type="Gene3D" id="3.40.50.2000">
    <property type="entry name" value="Glycogen Phosphorylase B"/>
    <property type="match status" value="1"/>
</dbReference>
<reference evidence="10 11" key="1">
    <citation type="journal article" date="2023" name="Commun. Biol.">
        <title>Genome analysis of Parmales, the sister group of diatoms, reveals the evolutionary specialization of diatoms from phago-mixotrophs to photoautotrophs.</title>
        <authorList>
            <person name="Ban H."/>
            <person name="Sato S."/>
            <person name="Yoshikawa S."/>
            <person name="Yamada K."/>
            <person name="Nakamura Y."/>
            <person name="Ichinomiya M."/>
            <person name="Sato N."/>
            <person name="Blanc-Mathieu R."/>
            <person name="Endo H."/>
            <person name="Kuwata A."/>
            <person name="Ogata H."/>
        </authorList>
    </citation>
    <scope>NUCLEOTIDE SEQUENCE [LARGE SCALE GENOMIC DNA]</scope>
</reference>
<organism evidence="10 11">
    <name type="scientific">Tetraparma gracilis</name>
    <dbReference type="NCBI Taxonomy" id="2962635"/>
    <lineage>
        <taxon>Eukaryota</taxon>
        <taxon>Sar</taxon>
        <taxon>Stramenopiles</taxon>
        <taxon>Ochrophyta</taxon>
        <taxon>Bolidophyceae</taxon>
        <taxon>Parmales</taxon>
        <taxon>Triparmaceae</taxon>
        <taxon>Tetraparma</taxon>
    </lineage>
</organism>
<keyword evidence="3" id="KW-0328">Glycosyltransferase</keyword>
<feature type="compositionally biased region" description="Basic residues" evidence="6">
    <location>
        <begin position="557"/>
        <end position="579"/>
    </location>
</feature>
<name>A0ABQ6M6E7_9STRA</name>
<comment type="caution">
    <text evidence="10">The sequence shown here is derived from an EMBL/GenBank/DDBJ whole genome shotgun (WGS) entry which is preliminary data.</text>
</comment>
<dbReference type="EC" id="2.4.1.46" evidence="2"/>
<feature type="domain" description="Diacylglycerol glucosyltransferase N-terminal" evidence="9">
    <location>
        <begin position="174"/>
        <end position="341"/>
    </location>
</feature>
<dbReference type="PANTHER" id="PTHR43025:SF3">
    <property type="entry name" value="MONOGALACTOSYLDIACYLGLYCEROL SYNTHASE 1, CHLOROPLASTIC"/>
    <property type="match status" value="1"/>
</dbReference>
<feature type="transmembrane region" description="Helical" evidence="7">
    <location>
        <begin position="116"/>
        <end position="143"/>
    </location>
</feature>
<feature type="domain" description="Glycosyl transferase family 28 C-terminal" evidence="8">
    <location>
        <begin position="399"/>
        <end position="517"/>
    </location>
</feature>
<keyword evidence="7" id="KW-0812">Transmembrane</keyword>
<comment type="similarity">
    <text evidence="1">Belongs to the glycosyltransferase 28 family.</text>
</comment>
<proteinExistence type="inferred from homology"/>
<evidence type="ECO:0000259" key="8">
    <source>
        <dbReference type="Pfam" id="PF04101"/>
    </source>
</evidence>
<dbReference type="InterPro" id="IPR050519">
    <property type="entry name" value="Glycosyltransf_28_UgtP"/>
</dbReference>
<evidence type="ECO:0000256" key="7">
    <source>
        <dbReference type="SAM" id="Phobius"/>
    </source>
</evidence>
<evidence type="ECO:0000256" key="3">
    <source>
        <dbReference type="ARBA" id="ARBA00022676"/>
    </source>
</evidence>
<evidence type="ECO:0000256" key="4">
    <source>
        <dbReference type="ARBA" id="ARBA00022679"/>
    </source>
</evidence>
<keyword evidence="4" id="KW-0808">Transferase</keyword>
<protein>
    <recommendedName>
        <fullName evidence="2">monogalactosyldiacylglycerol synthase</fullName>
        <ecNumber evidence="2">2.4.1.46</ecNumber>
    </recommendedName>
</protein>
<dbReference type="SUPFAM" id="SSF53756">
    <property type="entry name" value="UDP-Glycosyltransferase/glycogen phosphorylase"/>
    <property type="match status" value="1"/>
</dbReference>